<sequence length="644" mass="72135">MPPKRQKRRQEGGGDGGGGGDRGGGAGGEGAASERGGGGSALERRCRSFDLRSCRCTSSCRHHQEVPTACVCAQAINQFKEEVKEVLTTILSRLPDPNMRIEDLPPTYKLCFVNRMSEKIFTKKEVRAADGSYIKIRISNPQSSICPRLLSANVKIVVLDGDFNADNREGWTSEDFDNHIVLPRDNVGAVLTGKKELKLKNGEVYLENYTFADNSKFTRSGKFRLGVKLTDNLGERVQEGITEPFHVKDRRGEGSEKVDVPTLETEVWRLEKIAKNGAFCRALEQSGITSVKDFLRLYYKDQKALRDILSSAPPSNWTKMVNHAKKCHPGSALYSHLMEDTNIRLYFSSVGQIVGMTIDDQFKAFGDLDTHDKGRLEEWSKDAYECLTYRQPDYEMYGSQPRPIDCNSVQRSITSTTGPESTHPTVFLDQIIQEADEQNTSKGNGFSGSYYQQRRTSRKHGSKRPRTSPSFENETDASFDIDDQLDPCPETQHTLDANRITDGSVTLQQITAANEIIGAAQLDQGDLTMDEGNYWMPFTNDDSSASSEQQVASQCEYPFSLSTPDDHHSFSDSEINELIKSLRQDLCEDLLINNMTQFSAARLNELPADVQRCMVKLLSYRRWIKLTALVKWMAIWASKGKANA</sequence>
<protein>
    <submittedName>
        <fullName evidence="12">Uncharacterized protein</fullName>
    </submittedName>
</protein>
<feature type="domain" description="Calmodulin binding protein central" evidence="10">
    <location>
        <begin position="263"/>
        <end position="327"/>
    </location>
</feature>
<feature type="region of interest" description="Disordered" evidence="8">
    <location>
        <begin position="437"/>
        <end position="496"/>
    </location>
</feature>
<dbReference type="PANTHER" id="PTHR31713:SF47">
    <property type="entry name" value="PROTEIN, PUTATIVE, EXPRESSED-RELATED"/>
    <property type="match status" value="1"/>
</dbReference>
<feature type="region of interest" description="Disordered" evidence="8">
    <location>
        <begin position="1"/>
        <end position="41"/>
    </location>
</feature>
<feature type="compositionally biased region" description="Polar residues" evidence="8">
    <location>
        <begin position="438"/>
        <end position="454"/>
    </location>
</feature>
<name>A0ABC8VY22_9POAL</name>
<dbReference type="Proteomes" id="UP001497457">
    <property type="component" value="Chromosome 11b"/>
</dbReference>
<feature type="domain" description="Calmodulin binding protein-like N-terminal" evidence="9">
    <location>
        <begin position="108"/>
        <end position="250"/>
    </location>
</feature>
<keyword evidence="6" id="KW-0804">Transcription</keyword>
<dbReference type="AlphaFoldDB" id="A0ABC8VY22"/>
<evidence type="ECO:0000256" key="6">
    <source>
        <dbReference type="ARBA" id="ARBA00023163"/>
    </source>
</evidence>
<keyword evidence="5" id="KW-0010">Activator</keyword>
<evidence type="ECO:0000256" key="2">
    <source>
        <dbReference type="ARBA" id="ARBA00007214"/>
    </source>
</evidence>
<dbReference type="Pfam" id="PF07887">
    <property type="entry name" value="Calmodulin_bind"/>
    <property type="match status" value="1"/>
</dbReference>
<comment type="similarity">
    <text evidence="2">Belongs to the plant ACBP60 protein family.</text>
</comment>
<dbReference type="InterPro" id="IPR046831">
    <property type="entry name" value="Calmodulin_bind_N"/>
</dbReference>
<evidence type="ECO:0000313" key="13">
    <source>
        <dbReference type="Proteomes" id="UP001497457"/>
    </source>
</evidence>
<keyword evidence="7" id="KW-0539">Nucleus</keyword>
<evidence type="ECO:0000256" key="7">
    <source>
        <dbReference type="ARBA" id="ARBA00023242"/>
    </source>
</evidence>
<comment type="subcellular location">
    <subcellularLocation>
        <location evidence="1">Nucleus</location>
    </subcellularLocation>
</comment>
<dbReference type="InterPro" id="IPR046830">
    <property type="entry name" value="Calmod_bind_M"/>
</dbReference>
<organism evidence="12 13">
    <name type="scientific">Urochloa decumbens</name>
    <dbReference type="NCBI Taxonomy" id="240449"/>
    <lineage>
        <taxon>Eukaryota</taxon>
        <taxon>Viridiplantae</taxon>
        <taxon>Streptophyta</taxon>
        <taxon>Embryophyta</taxon>
        <taxon>Tracheophyta</taxon>
        <taxon>Spermatophyta</taxon>
        <taxon>Magnoliopsida</taxon>
        <taxon>Liliopsida</taxon>
        <taxon>Poales</taxon>
        <taxon>Poaceae</taxon>
        <taxon>PACMAD clade</taxon>
        <taxon>Panicoideae</taxon>
        <taxon>Panicodae</taxon>
        <taxon>Paniceae</taxon>
        <taxon>Melinidinae</taxon>
        <taxon>Urochloa</taxon>
    </lineage>
</organism>
<dbReference type="InterPro" id="IPR046829">
    <property type="entry name" value="Calmod_bind_C"/>
</dbReference>
<evidence type="ECO:0000256" key="3">
    <source>
        <dbReference type="ARBA" id="ARBA00023015"/>
    </source>
</evidence>
<keyword evidence="13" id="KW-1185">Reference proteome</keyword>
<evidence type="ECO:0000313" key="12">
    <source>
        <dbReference type="EMBL" id="CAL4898760.1"/>
    </source>
</evidence>
<reference evidence="12" key="1">
    <citation type="submission" date="2024-10" db="EMBL/GenBank/DDBJ databases">
        <authorList>
            <person name="Ryan C."/>
        </authorList>
    </citation>
    <scope>NUCLEOTIDE SEQUENCE [LARGE SCALE GENOMIC DNA]</scope>
</reference>
<feature type="compositionally biased region" description="Gly residues" evidence="8">
    <location>
        <begin position="13"/>
        <end position="40"/>
    </location>
</feature>
<evidence type="ECO:0000259" key="11">
    <source>
        <dbReference type="Pfam" id="PF20452"/>
    </source>
</evidence>
<dbReference type="GO" id="GO:0003677">
    <property type="term" value="F:DNA binding"/>
    <property type="evidence" value="ECO:0007669"/>
    <property type="project" value="UniProtKB-KW"/>
</dbReference>
<evidence type="ECO:0000259" key="9">
    <source>
        <dbReference type="Pfam" id="PF07887"/>
    </source>
</evidence>
<dbReference type="EMBL" id="OZ075121">
    <property type="protein sequence ID" value="CAL4898760.1"/>
    <property type="molecule type" value="Genomic_DNA"/>
</dbReference>
<evidence type="ECO:0000256" key="1">
    <source>
        <dbReference type="ARBA" id="ARBA00004123"/>
    </source>
</evidence>
<dbReference type="Pfam" id="PF20452">
    <property type="entry name" value="Calmod_bind_C"/>
    <property type="match status" value="1"/>
</dbReference>
<feature type="compositionally biased region" description="Basic residues" evidence="8">
    <location>
        <begin position="455"/>
        <end position="466"/>
    </location>
</feature>
<proteinExistence type="inferred from homology"/>
<evidence type="ECO:0000256" key="5">
    <source>
        <dbReference type="ARBA" id="ARBA00023159"/>
    </source>
</evidence>
<evidence type="ECO:0000256" key="4">
    <source>
        <dbReference type="ARBA" id="ARBA00023125"/>
    </source>
</evidence>
<dbReference type="PANTHER" id="PTHR31713">
    <property type="entry name" value="OS02G0177800 PROTEIN"/>
    <property type="match status" value="1"/>
</dbReference>
<dbReference type="InterPro" id="IPR012416">
    <property type="entry name" value="CBP60"/>
</dbReference>
<accession>A0ABC8VY22</accession>
<dbReference type="GO" id="GO:0005634">
    <property type="term" value="C:nucleus"/>
    <property type="evidence" value="ECO:0007669"/>
    <property type="project" value="UniProtKB-SubCell"/>
</dbReference>
<feature type="domain" description="Calmodulin binding protein C-terminal" evidence="11">
    <location>
        <begin position="333"/>
        <end position="385"/>
    </location>
</feature>
<gene>
    <name evidence="12" type="ORF">URODEC1_LOCUS7900</name>
</gene>
<keyword evidence="3" id="KW-0805">Transcription regulation</keyword>
<dbReference type="Pfam" id="PF20451">
    <property type="entry name" value="Calmod_bind_M"/>
    <property type="match status" value="1"/>
</dbReference>
<keyword evidence="4" id="KW-0238">DNA-binding</keyword>
<evidence type="ECO:0000256" key="8">
    <source>
        <dbReference type="SAM" id="MobiDB-lite"/>
    </source>
</evidence>
<feature type="compositionally biased region" description="Acidic residues" evidence="8">
    <location>
        <begin position="473"/>
        <end position="485"/>
    </location>
</feature>
<evidence type="ECO:0000259" key="10">
    <source>
        <dbReference type="Pfam" id="PF20451"/>
    </source>
</evidence>